<feature type="compositionally biased region" description="Basic and acidic residues" evidence="3">
    <location>
        <begin position="451"/>
        <end position="462"/>
    </location>
</feature>
<feature type="region of interest" description="Disordered" evidence="3">
    <location>
        <begin position="451"/>
        <end position="472"/>
    </location>
</feature>
<protein>
    <submittedName>
        <fullName evidence="5">RNA-binding domain-containing protein</fullName>
    </submittedName>
</protein>
<feature type="compositionally biased region" description="Basic and acidic residues" evidence="3">
    <location>
        <begin position="239"/>
        <end position="256"/>
    </location>
</feature>
<dbReference type="EMBL" id="QZBN01000489">
    <property type="protein sequence ID" value="THZ42099.1"/>
    <property type="molecule type" value="Genomic_DNA"/>
</dbReference>
<organism evidence="5 6">
    <name type="scientific">Aureobasidium pullulans</name>
    <name type="common">Black yeast</name>
    <name type="synonym">Pullularia pullulans</name>
    <dbReference type="NCBI Taxonomy" id="5580"/>
    <lineage>
        <taxon>Eukaryota</taxon>
        <taxon>Fungi</taxon>
        <taxon>Dikarya</taxon>
        <taxon>Ascomycota</taxon>
        <taxon>Pezizomycotina</taxon>
        <taxon>Dothideomycetes</taxon>
        <taxon>Dothideomycetidae</taxon>
        <taxon>Dothideales</taxon>
        <taxon>Saccotheciaceae</taxon>
        <taxon>Aureobasidium</taxon>
    </lineage>
</organism>
<dbReference type="SUPFAM" id="SSF54928">
    <property type="entry name" value="RNA-binding domain, RBD"/>
    <property type="match status" value="1"/>
</dbReference>
<proteinExistence type="predicted"/>
<reference evidence="5 6" key="1">
    <citation type="submission" date="2018-10" db="EMBL/GenBank/DDBJ databases">
        <title>Fifty Aureobasidium pullulans genomes reveal a recombining polyextremotolerant generalist.</title>
        <authorList>
            <person name="Gostincar C."/>
            <person name="Turk M."/>
            <person name="Zajc J."/>
            <person name="Gunde-Cimerman N."/>
        </authorList>
    </citation>
    <scope>NUCLEOTIDE SEQUENCE [LARGE SCALE GENOMIC DNA]</scope>
    <source>
        <strain evidence="5 6">EXF-3844</strain>
    </source>
</reference>
<gene>
    <name evidence="5" type="ORF">D6C90_05386</name>
</gene>
<feature type="compositionally biased region" description="Polar residues" evidence="3">
    <location>
        <begin position="38"/>
        <end position="47"/>
    </location>
</feature>
<dbReference type="GO" id="GO:0005730">
    <property type="term" value="C:nucleolus"/>
    <property type="evidence" value="ECO:0007669"/>
    <property type="project" value="TreeGrafter"/>
</dbReference>
<evidence type="ECO:0000256" key="2">
    <source>
        <dbReference type="PROSITE-ProRule" id="PRU00176"/>
    </source>
</evidence>
<feature type="compositionally biased region" description="Basic and acidic residues" evidence="3">
    <location>
        <begin position="167"/>
        <end position="182"/>
    </location>
</feature>
<feature type="region of interest" description="Disordered" evidence="3">
    <location>
        <begin position="24"/>
        <end position="73"/>
    </location>
</feature>
<keyword evidence="1 2" id="KW-0694">RNA-binding</keyword>
<dbReference type="Proteomes" id="UP000310121">
    <property type="component" value="Unassembled WGS sequence"/>
</dbReference>
<evidence type="ECO:0000256" key="3">
    <source>
        <dbReference type="SAM" id="MobiDB-lite"/>
    </source>
</evidence>
<feature type="compositionally biased region" description="Polar residues" evidence="3">
    <location>
        <begin position="309"/>
        <end position="318"/>
    </location>
</feature>
<dbReference type="PANTHER" id="PTHR23236">
    <property type="entry name" value="EUKARYOTIC TRANSLATION INITIATION FACTOR 4B/4H"/>
    <property type="match status" value="1"/>
</dbReference>
<feature type="domain" description="RRM" evidence="4">
    <location>
        <begin position="91"/>
        <end position="167"/>
    </location>
</feature>
<evidence type="ECO:0000259" key="4">
    <source>
        <dbReference type="PROSITE" id="PS50102"/>
    </source>
</evidence>
<dbReference type="SMART" id="SM00360">
    <property type="entry name" value="RRM"/>
    <property type="match status" value="1"/>
</dbReference>
<dbReference type="Gene3D" id="3.30.70.330">
    <property type="match status" value="1"/>
</dbReference>
<evidence type="ECO:0000313" key="5">
    <source>
        <dbReference type="EMBL" id="THZ42099.1"/>
    </source>
</evidence>
<feature type="compositionally biased region" description="Basic and acidic residues" evidence="3">
    <location>
        <begin position="291"/>
        <end position="301"/>
    </location>
</feature>
<evidence type="ECO:0000256" key="1">
    <source>
        <dbReference type="ARBA" id="ARBA00022884"/>
    </source>
</evidence>
<feature type="compositionally biased region" description="Basic and acidic residues" evidence="3">
    <location>
        <begin position="275"/>
        <end position="284"/>
    </location>
</feature>
<dbReference type="GO" id="GO:0003723">
    <property type="term" value="F:RNA binding"/>
    <property type="evidence" value="ECO:0007669"/>
    <property type="project" value="UniProtKB-UniRule"/>
</dbReference>
<name>A0A4S9UT52_AURPU</name>
<dbReference type="Pfam" id="PF00076">
    <property type="entry name" value="RRM_1"/>
    <property type="match status" value="1"/>
</dbReference>
<feature type="compositionally biased region" description="Basic and acidic residues" evidence="3">
    <location>
        <begin position="216"/>
        <end position="230"/>
    </location>
</feature>
<dbReference type="InterPro" id="IPR012677">
    <property type="entry name" value="Nucleotide-bd_a/b_plait_sf"/>
</dbReference>
<evidence type="ECO:0000313" key="6">
    <source>
        <dbReference type="Proteomes" id="UP000310121"/>
    </source>
</evidence>
<feature type="compositionally biased region" description="Basic and acidic residues" evidence="3">
    <location>
        <begin position="359"/>
        <end position="409"/>
    </location>
</feature>
<comment type="caution">
    <text evidence="5">The sequence shown here is derived from an EMBL/GenBank/DDBJ whole genome shotgun (WGS) entry which is preliminary data.</text>
</comment>
<feature type="compositionally biased region" description="Low complexity" evidence="3">
    <location>
        <begin position="333"/>
        <end position="349"/>
    </location>
</feature>
<dbReference type="InterPro" id="IPR000504">
    <property type="entry name" value="RRM_dom"/>
</dbReference>
<sequence>MAPKKSQQQKLSLGDFLNDQSLGSWADEMETAPLPATPYQSSRTNTSSGGWGASSRAAAPAGDDAAAGGFRDRTAGYAVREQLPMPDKPPYTAHLGNLSFEVTEADVRDFLDGCEVTSVRIVEDKMDRRPKGFGYVEFGTVDGLKKALTLSETQFQGRNIRISVADPPKDREPQRELNDWTRKGPLPDLPGQRDGGMRRGMGDRAGSFRQGPPEGVDSKPRDFGNWERKGPLTPAEPRPQGERRESNFNREPREPRAAPQWGEGAADRASGSGDRPPRPERPERQPTAADMDDKWRSRMKPDSPAASPDASTPTSPQAPAQRPRLNLAKRTVSEAPANNDAAASSKASPFGAARPIDTSAREQEIEEKRKLAIREKKEADDKAREEKRAKETAAKAEKDEKKEGEDKQYEILRRMDEGDEADKEGVDADAEGTIADDKQVKPQEITREVPAKGGDSWRKTEEPQTTAETMEDDGWSTVSAKTKNFNRRGGTRAMALTRSSVMHIPLPTAYLRITLCRNSRENCCFESSFAIHFPPPISEPRYAATRVGAALY</sequence>
<dbReference type="AlphaFoldDB" id="A0A4S9UT52"/>
<feature type="compositionally biased region" description="Low complexity" evidence="3">
    <location>
        <begin position="53"/>
        <end position="69"/>
    </location>
</feature>
<dbReference type="InterPro" id="IPR035979">
    <property type="entry name" value="RBD_domain_sf"/>
</dbReference>
<dbReference type="PROSITE" id="PS50102">
    <property type="entry name" value="RRM"/>
    <property type="match status" value="1"/>
</dbReference>
<accession>A0A4S9UT52</accession>
<feature type="region of interest" description="Disordered" evidence="3">
    <location>
        <begin position="159"/>
        <end position="409"/>
    </location>
</feature>
<dbReference type="PANTHER" id="PTHR23236:SF11">
    <property type="entry name" value="EUKARYOTIC TRANSLATION INITIATION FACTOR 4H"/>
    <property type="match status" value="1"/>
</dbReference>